<evidence type="ECO:0000256" key="2">
    <source>
        <dbReference type="ARBA" id="ARBA00022771"/>
    </source>
</evidence>
<dbReference type="PANTHER" id="PTHR46600:SF11">
    <property type="entry name" value="THAP DOMAIN-CONTAINING PROTEIN 10"/>
    <property type="match status" value="1"/>
</dbReference>
<dbReference type="PROSITE" id="PS50950">
    <property type="entry name" value="ZF_THAP"/>
    <property type="match status" value="1"/>
</dbReference>
<name>A0AAN7V311_9COLE</name>
<keyword evidence="4 5" id="KW-0238">DNA-binding</keyword>
<dbReference type="SMART" id="SM00980">
    <property type="entry name" value="THAP"/>
    <property type="match status" value="1"/>
</dbReference>
<keyword evidence="2 5" id="KW-0863">Zinc-finger</keyword>
<proteinExistence type="predicted"/>
<evidence type="ECO:0000256" key="5">
    <source>
        <dbReference type="PROSITE-ProRule" id="PRU00309"/>
    </source>
</evidence>
<keyword evidence="1" id="KW-0479">Metal-binding</keyword>
<evidence type="ECO:0000259" key="6">
    <source>
        <dbReference type="PROSITE" id="PS50950"/>
    </source>
</evidence>
<dbReference type="InterPro" id="IPR026516">
    <property type="entry name" value="THAP1/10"/>
</dbReference>
<dbReference type="AlphaFoldDB" id="A0AAN7V311"/>
<comment type="caution">
    <text evidence="7">The sequence shown here is derived from an EMBL/GenBank/DDBJ whole genome shotgun (WGS) entry which is preliminary data.</text>
</comment>
<dbReference type="InterPro" id="IPR006612">
    <property type="entry name" value="THAP_Znf"/>
</dbReference>
<keyword evidence="3" id="KW-0862">Zinc</keyword>
<reference evidence="7 8" key="1">
    <citation type="journal article" date="2024" name="Insects">
        <title>An Improved Chromosome-Level Genome Assembly of the Firefly Pyrocoelia pectoralis.</title>
        <authorList>
            <person name="Fu X."/>
            <person name="Meyer-Rochow V.B."/>
            <person name="Ballantyne L."/>
            <person name="Zhu X."/>
        </authorList>
    </citation>
    <scope>NUCLEOTIDE SEQUENCE [LARGE SCALE GENOMIC DNA]</scope>
    <source>
        <strain evidence="7">XCY_ONT2</strain>
    </source>
</reference>
<gene>
    <name evidence="7" type="ORF">RI129_011591</name>
</gene>
<evidence type="ECO:0000256" key="3">
    <source>
        <dbReference type="ARBA" id="ARBA00022833"/>
    </source>
</evidence>
<dbReference type="Proteomes" id="UP001329430">
    <property type="component" value="Chromosome 9"/>
</dbReference>
<protein>
    <recommendedName>
        <fullName evidence="6">THAP-type domain-containing protein</fullName>
    </recommendedName>
</protein>
<keyword evidence="8" id="KW-1185">Reference proteome</keyword>
<dbReference type="SMART" id="SM00692">
    <property type="entry name" value="DM3"/>
    <property type="match status" value="1"/>
</dbReference>
<evidence type="ECO:0000256" key="4">
    <source>
        <dbReference type="ARBA" id="ARBA00023125"/>
    </source>
</evidence>
<sequence>MGGCRCSYKNCERATNNSEKNFHFFHYPSKDFERSLKWIANAKKPAFLDLPKDQLRNKVVCQNHFEMHCFTNANKKRLVHHAVPTLDMGCTDNPETVSVKVLQSDANGTVFTVDTESMNVHEINKVRSFLITNGDVVPAHSSPEEGSDVDEIEISKHELYSNSYDDFKIEDTMEGIEEISAKNESNDISEHFKPTESTNIVLENDNLEISFPVPPLTPRPVFSIPVPPLTPRPVLVRMTDSISQNKKTTPISCDSPDIFSLSKTVQKHTKEITKLKKVLNARMRKTKFKKREILNKLRSLIPSTLYAAVSLHMFRKREHFTHAEKHFLTTLYQSPPAVISVLNNQFKWKLPDSDQVRNMLLNCPKLT</sequence>
<dbReference type="EMBL" id="JAVRBK010000009">
    <property type="protein sequence ID" value="KAK5639099.1"/>
    <property type="molecule type" value="Genomic_DNA"/>
</dbReference>
<dbReference type="SUPFAM" id="SSF57716">
    <property type="entry name" value="Glucocorticoid receptor-like (DNA-binding domain)"/>
    <property type="match status" value="1"/>
</dbReference>
<dbReference type="GO" id="GO:0043565">
    <property type="term" value="F:sequence-specific DNA binding"/>
    <property type="evidence" value="ECO:0007669"/>
    <property type="project" value="InterPro"/>
</dbReference>
<organism evidence="7 8">
    <name type="scientific">Pyrocoelia pectoralis</name>
    <dbReference type="NCBI Taxonomy" id="417401"/>
    <lineage>
        <taxon>Eukaryota</taxon>
        <taxon>Metazoa</taxon>
        <taxon>Ecdysozoa</taxon>
        <taxon>Arthropoda</taxon>
        <taxon>Hexapoda</taxon>
        <taxon>Insecta</taxon>
        <taxon>Pterygota</taxon>
        <taxon>Neoptera</taxon>
        <taxon>Endopterygota</taxon>
        <taxon>Coleoptera</taxon>
        <taxon>Polyphaga</taxon>
        <taxon>Elateriformia</taxon>
        <taxon>Elateroidea</taxon>
        <taxon>Lampyridae</taxon>
        <taxon>Lampyrinae</taxon>
        <taxon>Pyrocoelia</taxon>
    </lineage>
</organism>
<accession>A0AAN7V311</accession>
<dbReference type="GO" id="GO:0008270">
    <property type="term" value="F:zinc ion binding"/>
    <property type="evidence" value="ECO:0007669"/>
    <property type="project" value="UniProtKB-KW"/>
</dbReference>
<evidence type="ECO:0000313" key="8">
    <source>
        <dbReference type="Proteomes" id="UP001329430"/>
    </source>
</evidence>
<dbReference type="Pfam" id="PF05485">
    <property type="entry name" value="THAP"/>
    <property type="match status" value="1"/>
</dbReference>
<evidence type="ECO:0000313" key="7">
    <source>
        <dbReference type="EMBL" id="KAK5639099.1"/>
    </source>
</evidence>
<dbReference type="PANTHER" id="PTHR46600">
    <property type="entry name" value="THAP DOMAIN-CONTAINING"/>
    <property type="match status" value="1"/>
</dbReference>
<feature type="domain" description="THAP-type" evidence="6">
    <location>
        <begin position="1"/>
        <end position="87"/>
    </location>
</feature>
<evidence type="ECO:0000256" key="1">
    <source>
        <dbReference type="ARBA" id="ARBA00022723"/>
    </source>
</evidence>